<name>A0A2M6UU29_9HYPH</name>
<protein>
    <recommendedName>
        <fullName evidence="1">FAD-dependent urate hydroxylase HpyO/Asp monooxygenase CreE-like FAD/NAD(P)-binding domain-containing protein</fullName>
    </recommendedName>
</protein>
<evidence type="ECO:0000313" key="3">
    <source>
        <dbReference type="Proteomes" id="UP000230791"/>
    </source>
</evidence>
<accession>A0A2M6UU29</accession>
<gene>
    <name evidence="2" type="ORF">CEV08_05675</name>
</gene>
<organism evidence="2 3">
    <name type="scientific">Bartonella tribocorum</name>
    <dbReference type="NCBI Taxonomy" id="85701"/>
    <lineage>
        <taxon>Bacteria</taxon>
        <taxon>Pseudomonadati</taxon>
        <taxon>Pseudomonadota</taxon>
        <taxon>Alphaproteobacteria</taxon>
        <taxon>Hyphomicrobiales</taxon>
        <taxon>Bartonellaceae</taxon>
        <taxon>Bartonella</taxon>
    </lineage>
</organism>
<dbReference type="OrthoDB" id="6309046at2"/>
<dbReference type="InterPro" id="IPR038732">
    <property type="entry name" value="HpyO/CreE_NAD-binding"/>
</dbReference>
<feature type="domain" description="FAD-dependent urate hydroxylase HpyO/Asp monooxygenase CreE-like FAD/NAD(P)-binding" evidence="1">
    <location>
        <begin position="12"/>
        <end position="192"/>
    </location>
</feature>
<dbReference type="PANTHER" id="PTHR40254">
    <property type="entry name" value="BLR0577 PROTEIN"/>
    <property type="match status" value="1"/>
</dbReference>
<dbReference type="RefSeq" id="WP_100130735.1">
    <property type="nucleotide sequence ID" value="NZ_CADDYJ010000001.1"/>
</dbReference>
<reference evidence="2 3" key="1">
    <citation type="submission" date="2017-06" db="EMBL/GenBank/DDBJ databases">
        <title>Draft genome of Bartonella tribocorum C635.</title>
        <authorList>
            <person name="Hadjadj L."/>
            <person name="Jiyipong T."/>
            <person name="Diene S.M."/>
            <person name="Morand S."/>
            <person name="Rolain J.-M."/>
        </authorList>
    </citation>
    <scope>NUCLEOTIDE SEQUENCE [LARGE SCALE GENOMIC DNA]</scope>
    <source>
        <strain evidence="2 3">C635</strain>
    </source>
</reference>
<dbReference type="Proteomes" id="UP000230791">
    <property type="component" value="Unassembled WGS sequence"/>
</dbReference>
<evidence type="ECO:0000313" key="2">
    <source>
        <dbReference type="EMBL" id="PIT69692.1"/>
    </source>
</evidence>
<evidence type="ECO:0000259" key="1">
    <source>
        <dbReference type="Pfam" id="PF13454"/>
    </source>
</evidence>
<dbReference type="Pfam" id="PF13454">
    <property type="entry name" value="NAD_binding_9"/>
    <property type="match status" value="1"/>
</dbReference>
<dbReference type="InterPro" id="IPR052189">
    <property type="entry name" value="L-asp_N-monooxygenase_NS-form"/>
</dbReference>
<comment type="caution">
    <text evidence="2">The sequence shown here is derived from an EMBL/GenBank/DDBJ whole genome shotgun (WGS) entry which is preliminary data.</text>
</comment>
<sequence>MVTNRKKTINCAIIGFGARGISFYERINAYARRYISSVHINLTIFDPKEHGCGSHSPRQADYLLVNTVASQMTMFLDKTCEVSGPYTNGPSFAQWAKDAGIRKIGSNFYHMAEDSDVGAPIDDNDYLSRAELGNYLQFVVDLLTANRPRNVDVSIIRSHVIDIKPLSEREFIVVVDGDYKQSFEFIFMTTGHGTNILTENEQRKIDFVSSNKHKNPNLGFIRSPYPLSMMESVSPDARVLVQGMGLTAHDVIAELTVGRGGRYKENRGRLEYIPSGREPVISLFSRQGLPFSSRAINEKGVSEAYTAEFFTLDYFKSLRQEKKKFDFFEDVLPVLKKEMLRAYYHAVGKTTCIDYEDFRKIDEILYPLHGIVFKSAVDYKRYIYDFLEDDLKNAYAGNVSGSVKAAADVLRDVRDTMRYCVEWGGLTPESHARFVSDFVPIMNRIAVGPPLVRNRQLLALIDSGLLCIDLGPSPILEIDEKNSAFRIVGTFSEEITTQSADVVIQARIDPFDINLERSPLIRNLFSKGFLTEYVNGDYHTGGLNIDRNYNIIDLNGGVRKNVWSLGNPVEGPCFFTFVLPRPGVNSRFLLDSDKCIQQMFNEIEVNYVTSR</sequence>
<dbReference type="AlphaFoldDB" id="A0A2M6UU29"/>
<proteinExistence type="predicted"/>
<dbReference type="EMBL" id="NJPP01000018">
    <property type="protein sequence ID" value="PIT69692.1"/>
    <property type="molecule type" value="Genomic_DNA"/>
</dbReference>
<dbReference type="PANTHER" id="PTHR40254:SF1">
    <property type="entry name" value="BLR0577 PROTEIN"/>
    <property type="match status" value="1"/>
</dbReference>